<keyword evidence="4" id="KW-1185">Reference proteome</keyword>
<keyword evidence="1" id="KW-0812">Transmembrane</keyword>
<organism evidence="3 4">
    <name type="scientific">Lacicoccus qingdaonensis</name>
    <dbReference type="NCBI Taxonomy" id="576118"/>
    <lineage>
        <taxon>Bacteria</taxon>
        <taxon>Bacillati</taxon>
        <taxon>Bacillota</taxon>
        <taxon>Bacilli</taxon>
        <taxon>Bacillales</taxon>
        <taxon>Salinicoccaceae</taxon>
        <taxon>Lacicoccus</taxon>
    </lineage>
</organism>
<dbReference type="SUPFAM" id="SSF53474">
    <property type="entry name" value="alpha/beta-Hydrolases"/>
    <property type="match status" value="1"/>
</dbReference>
<dbReference type="InterPro" id="IPR022742">
    <property type="entry name" value="Hydrolase_4"/>
</dbReference>
<dbReference type="PANTHER" id="PTHR43358">
    <property type="entry name" value="ALPHA/BETA-HYDROLASE"/>
    <property type="match status" value="1"/>
</dbReference>
<gene>
    <name evidence="3" type="ORF">SAMN05216216_104135</name>
</gene>
<dbReference type="EMBL" id="FNFY01000004">
    <property type="protein sequence ID" value="SDK53413.1"/>
    <property type="molecule type" value="Genomic_DNA"/>
</dbReference>
<keyword evidence="1" id="KW-0472">Membrane</keyword>
<dbReference type="RefSeq" id="WP_092984948.1">
    <property type="nucleotide sequence ID" value="NZ_FNFY01000004.1"/>
</dbReference>
<dbReference type="Proteomes" id="UP000199008">
    <property type="component" value="Unassembled WGS sequence"/>
</dbReference>
<accession>A0A1G9CNW6</accession>
<dbReference type="AlphaFoldDB" id="A0A1G9CNW6"/>
<feature type="domain" description="Serine aminopeptidase S33" evidence="2">
    <location>
        <begin position="85"/>
        <end position="194"/>
    </location>
</feature>
<dbReference type="Gene3D" id="3.40.50.1820">
    <property type="entry name" value="alpha/beta hydrolase"/>
    <property type="match status" value="1"/>
</dbReference>
<proteinExistence type="predicted"/>
<dbReference type="InterPro" id="IPR052920">
    <property type="entry name" value="DNA-binding_regulatory"/>
</dbReference>
<evidence type="ECO:0000256" key="1">
    <source>
        <dbReference type="SAM" id="Phobius"/>
    </source>
</evidence>
<feature type="transmembrane region" description="Helical" evidence="1">
    <location>
        <begin position="6"/>
        <end position="26"/>
    </location>
</feature>
<reference evidence="4" key="1">
    <citation type="submission" date="2016-10" db="EMBL/GenBank/DDBJ databases">
        <authorList>
            <person name="Varghese N."/>
            <person name="Submissions S."/>
        </authorList>
    </citation>
    <scope>NUCLEOTIDE SEQUENCE [LARGE SCALE GENOMIC DNA]</scope>
    <source>
        <strain evidence="4">CGMCC 1.8895</strain>
    </source>
</reference>
<evidence type="ECO:0000313" key="4">
    <source>
        <dbReference type="Proteomes" id="UP000199008"/>
    </source>
</evidence>
<protein>
    <recommendedName>
        <fullName evidence="2">Serine aminopeptidase S33 domain-containing protein</fullName>
    </recommendedName>
</protein>
<dbReference type="STRING" id="576118.SAMN05216216_104135"/>
<evidence type="ECO:0000313" key="3">
    <source>
        <dbReference type="EMBL" id="SDK53413.1"/>
    </source>
</evidence>
<evidence type="ECO:0000259" key="2">
    <source>
        <dbReference type="Pfam" id="PF12146"/>
    </source>
</evidence>
<sequence>MKNIGIWIWTGILSIVTIVVSLGYYASTQTLFFKLRDVEVIKRRETRAKRINLDEFKKLPQDDILIPSRFNYSINAIFVYPNDTNKWVVLCHGVTENKVSSIKYLNMFVEMGYNCVIYDARRHGNTGGIHSTYGFYEKYDLETVVDYLHEHYGEDIDFGIHGESMGAATVLLYAGELSNKAKFYISDASFSKFADQLTFIFGQYSRMASPLVLIVTNLFFRFRSKFSLYKVSPIRVVDKIKQPILFIHSKNDRFIPYQQTEELYNKKEGPKVAWYPGRGGHVESFNRNQQAYIDKVTYFLENYVKWEVGKNHGQDRH</sequence>
<dbReference type="OrthoDB" id="9776685at2"/>
<name>A0A1G9CNW6_9BACL</name>
<dbReference type="InterPro" id="IPR029058">
    <property type="entry name" value="AB_hydrolase_fold"/>
</dbReference>
<dbReference type="Pfam" id="PF12146">
    <property type="entry name" value="Hydrolase_4"/>
    <property type="match status" value="1"/>
</dbReference>
<keyword evidence="1" id="KW-1133">Transmembrane helix</keyword>
<dbReference type="PANTHER" id="PTHR43358:SF5">
    <property type="entry name" value="EXPORTED PROTEIN"/>
    <property type="match status" value="1"/>
</dbReference>